<feature type="region of interest" description="Disordered" evidence="5">
    <location>
        <begin position="806"/>
        <end position="831"/>
    </location>
</feature>
<dbReference type="PaxDb" id="35128-Thaps8824"/>
<evidence type="ECO:0000256" key="1">
    <source>
        <dbReference type="ARBA" id="ARBA00004141"/>
    </source>
</evidence>
<feature type="compositionally biased region" description="Basic and acidic residues" evidence="5">
    <location>
        <begin position="806"/>
        <end position="817"/>
    </location>
</feature>
<comment type="subcellular location">
    <subcellularLocation>
        <location evidence="1">Membrane</location>
        <topology evidence="1">Multi-pass membrane protein</topology>
    </subcellularLocation>
</comment>
<feature type="transmembrane region" description="Helical" evidence="6">
    <location>
        <begin position="176"/>
        <end position="199"/>
    </location>
</feature>
<keyword evidence="2 6" id="KW-0812">Transmembrane</keyword>
<dbReference type="InterPro" id="IPR049680">
    <property type="entry name" value="FLVCR1-2_SLC49-like"/>
</dbReference>
<evidence type="ECO:0000256" key="6">
    <source>
        <dbReference type="SAM" id="Phobius"/>
    </source>
</evidence>
<feature type="compositionally biased region" description="Low complexity" evidence="5">
    <location>
        <begin position="410"/>
        <end position="421"/>
    </location>
</feature>
<evidence type="ECO:0000256" key="4">
    <source>
        <dbReference type="ARBA" id="ARBA00023136"/>
    </source>
</evidence>
<feature type="transmembrane region" description="Helical" evidence="6">
    <location>
        <begin position="637"/>
        <end position="660"/>
    </location>
</feature>
<feature type="region of interest" description="Disordered" evidence="5">
    <location>
        <begin position="399"/>
        <end position="426"/>
    </location>
</feature>
<dbReference type="OMA" id="SARWIML"/>
<dbReference type="KEGG" id="tps:THAPSDRAFT_8824"/>
<dbReference type="Gene3D" id="1.20.1250.20">
    <property type="entry name" value="MFS general substrate transporter like domains"/>
    <property type="match status" value="2"/>
</dbReference>
<feature type="region of interest" description="Disordered" evidence="5">
    <location>
        <begin position="118"/>
        <end position="161"/>
    </location>
</feature>
<dbReference type="Pfam" id="PF07690">
    <property type="entry name" value="MFS_1"/>
    <property type="match status" value="1"/>
</dbReference>
<dbReference type="InterPro" id="IPR011701">
    <property type="entry name" value="MFS"/>
</dbReference>
<dbReference type="PANTHER" id="PTHR10924">
    <property type="entry name" value="MAJOR FACILITATOR SUPERFAMILY PROTEIN-RELATED"/>
    <property type="match status" value="1"/>
</dbReference>
<feature type="transmembrane region" description="Helical" evidence="6">
    <location>
        <begin position="211"/>
        <end position="232"/>
    </location>
</feature>
<protein>
    <recommendedName>
        <fullName evidence="9">Major facilitator superfamily (MFS) profile domain-containing protein</fullName>
    </recommendedName>
</protein>
<keyword evidence="4 6" id="KW-0472">Membrane</keyword>
<evidence type="ECO:0000313" key="7">
    <source>
        <dbReference type="EMBL" id="EED87159.1"/>
    </source>
</evidence>
<evidence type="ECO:0000256" key="2">
    <source>
        <dbReference type="ARBA" id="ARBA00022692"/>
    </source>
</evidence>
<dbReference type="HOGENOM" id="CLU_341473_0_0_1"/>
<keyword evidence="8" id="KW-1185">Reference proteome</keyword>
<feature type="transmembrane region" description="Helical" evidence="6">
    <location>
        <begin position="282"/>
        <end position="303"/>
    </location>
</feature>
<feature type="compositionally biased region" description="Basic and acidic residues" evidence="5">
    <location>
        <begin position="33"/>
        <end position="43"/>
    </location>
</feature>
<organism evidence="7 8">
    <name type="scientific">Thalassiosira pseudonana</name>
    <name type="common">Marine diatom</name>
    <name type="synonym">Cyclotella nana</name>
    <dbReference type="NCBI Taxonomy" id="35128"/>
    <lineage>
        <taxon>Eukaryota</taxon>
        <taxon>Sar</taxon>
        <taxon>Stramenopiles</taxon>
        <taxon>Ochrophyta</taxon>
        <taxon>Bacillariophyta</taxon>
        <taxon>Coscinodiscophyceae</taxon>
        <taxon>Thalassiosirophycidae</taxon>
        <taxon>Thalassiosirales</taxon>
        <taxon>Thalassiosiraceae</taxon>
        <taxon>Thalassiosira</taxon>
    </lineage>
</organism>
<accession>B8LC55</accession>
<feature type="compositionally biased region" description="Basic and acidic residues" evidence="5">
    <location>
        <begin position="452"/>
        <end position="463"/>
    </location>
</feature>
<feature type="transmembrane region" description="Helical" evidence="6">
    <location>
        <begin position="239"/>
        <end position="262"/>
    </location>
</feature>
<feature type="region of interest" description="Disordered" evidence="5">
    <location>
        <begin position="1"/>
        <end position="56"/>
    </location>
</feature>
<dbReference type="SUPFAM" id="SSF103473">
    <property type="entry name" value="MFS general substrate transporter"/>
    <property type="match status" value="1"/>
</dbReference>
<sequence length="831" mass="90984">MTTPQENFHDAKDPDDLSDVEEDFSPHHRNKRQRDVTNADDHNSNNNNNDNFGRDSLRYSTASMQPFGDIGNSLASYGSLGGSWYFHPSQNGVMGVGGMMGSVGGSMSPGLPPHLSYWLPPDGSYQGQQQPPSTQQQQQQHPLMGSTKSPNKSSKSPMPMPGHDEYKVYSARWIMLLYMSLLNLLSDWTCYSVAPIAMLTMKAFGDVDPESLVTVFLGANAVASAMEPAILGRLGLRRTVVFGAMLLMVGSIIKSGGAMDLLTGKTGEETLEDEEKDETWRLYLGFFLVGLSQPLYQCTPALLSGSWFPENERTMATGVALNSNQLGIGCAFVFGTLLVSTEEDIIPYFGLLSVISTITFIGAALQFDDAPPTPPSDTARVMKGDLEIKIPKIPFLGLGGGNGDEKKENSAVVEAPAPASSDEPTEVAMDTINSVEQDLVMSAPSPAPTDEPVERKESGREVTEQQPPYPMPPSYNVGNPLQASSPAYQQGMAKPNHPLQAPPNRPLQQQPYMMPPNYYYPPPPMGYYPSQGPRYSEVNPGFYHGYDEYGHYHNALIGDDELPWDFDEGVEPIMTQLDHKLDIDIRDDQLIQQCKACFARKGFAHCVVAFTTSGIIINTLSTFMDYLVTLEGAGKEYVGIVGGTFQLLIMCSSLAFGGWVDNSRKYYFIILAMLVGGAFALSLCNIQLDADAGGDLRLTLLLVAVLAGPLQPISTELGVEVVYPLSENTVLVIQQLFSNLLSAAFIPLFKALKDVGTAPEKSDVKSMFEVPQYTFSFYLLIIIHACSTLYFATFNGTYLRHEAETEKKAKKEEEKQRLLSQNEGYGSVDPN</sequence>
<feature type="transmembrane region" description="Helical" evidence="6">
    <location>
        <begin position="666"/>
        <end position="684"/>
    </location>
</feature>
<proteinExistence type="predicted"/>
<feature type="compositionally biased region" description="Polar residues" evidence="5">
    <location>
        <begin position="818"/>
        <end position="831"/>
    </location>
</feature>
<evidence type="ECO:0000313" key="8">
    <source>
        <dbReference type="Proteomes" id="UP000001449"/>
    </source>
</evidence>
<reference evidence="7 8" key="1">
    <citation type="journal article" date="2004" name="Science">
        <title>The genome of the diatom Thalassiosira pseudonana: ecology, evolution, and metabolism.</title>
        <authorList>
            <person name="Armbrust E.V."/>
            <person name="Berges J.A."/>
            <person name="Bowler C."/>
            <person name="Green B.R."/>
            <person name="Martinez D."/>
            <person name="Putnam N.H."/>
            <person name="Zhou S."/>
            <person name="Allen A.E."/>
            <person name="Apt K.E."/>
            <person name="Bechner M."/>
            <person name="Brzezinski M.A."/>
            <person name="Chaal B.K."/>
            <person name="Chiovitti A."/>
            <person name="Davis A.K."/>
            <person name="Demarest M.S."/>
            <person name="Detter J.C."/>
            <person name="Glavina T."/>
            <person name="Goodstein D."/>
            <person name="Hadi M.Z."/>
            <person name="Hellsten U."/>
            <person name="Hildebrand M."/>
            <person name="Jenkins B.D."/>
            <person name="Jurka J."/>
            <person name="Kapitonov V.V."/>
            <person name="Kroger N."/>
            <person name="Lau W.W."/>
            <person name="Lane T.W."/>
            <person name="Larimer F.W."/>
            <person name="Lippmeier J.C."/>
            <person name="Lucas S."/>
            <person name="Medina M."/>
            <person name="Montsant A."/>
            <person name="Obornik M."/>
            <person name="Parker M.S."/>
            <person name="Palenik B."/>
            <person name="Pazour G.J."/>
            <person name="Richardson P.M."/>
            <person name="Rynearson T.A."/>
            <person name="Saito M.A."/>
            <person name="Schwartz D.C."/>
            <person name="Thamatrakoln K."/>
            <person name="Valentin K."/>
            <person name="Vardi A."/>
            <person name="Wilkerson F.P."/>
            <person name="Rokhsar D.S."/>
        </authorList>
    </citation>
    <scope>NUCLEOTIDE SEQUENCE [LARGE SCALE GENOMIC DNA]</scope>
    <source>
        <strain evidence="7 8">CCMP1335</strain>
    </source>
</reference>
<evidence type="ECO:0000256" key="3">
    <source>
        <dbReference type="ARBA" id="ARBA00022989"/>
    </source>
</evidence>
<feature type="transmembrane region" description="Helical" evidence="6">
    <location>
        <begin position="773"/>
        <end position="792"/>
    </location>
</feature>
<dbReference type="eggNOG" id="KOG2563">
    <property type="taxonomic scope" value="Eukaryota"/>
</dbReference>
<reference evidence="7 8" key="2">
    <citation type="journal article" date="2008" name="Nature">
        <title>The Phaeodactylum genome reveals the evolutionary history of diatom genomes.</title>
        <authorList>
            <person name="Bowler C."/>
            <person name="Allen A.E."/>
            <person name="Badger J.H."/>
            <person name="Grimwood J."/>
            <person name="Jabbari K."/>
            <person name="Kuo A."/>
            <person name="Maheswari U."/>
            <person name="Martens C."/>
            <person name="Maumus F."/>
            <person name="Otillar R.P."/>
            <person name="Rayko E."/>
            <person name="Salamov A."/>
            <person name="Vandepoele K."/>
            <person name="Beszteri B."/>
            <person name="Gruber A."/>
            <person name="Heijde M."/>
            <person name="Katinka M."/>
            <person name="Mock T."/>
            <person name="Valentin K."/>
            <person name="Verret F."/>
            <person name="Berges J.A."/>
            <person name="Brownlee C."/>
            <person name="Cadoret J.P."/>
            <person name="Chiovitti A."/>
            <person name="Choi C.J."/>
            <person name="Coesel S."/>
            <person name="De Martino A."/>
            <person name="Detter J.C."/>
            <person name="Durkin C."/>
            <person name="Falciatore A."/>
            <person name="Fournet J."/>
            <person name="Haruta M."/>
            <person name="Huysman M.J."/>
            <person name="Jenkins B.D."/>
            <person name="Jiroutova K."/>
            <person name="Jorgensen R.E."/>
            <person name="Joubert Y."/>
            <person name="Kaplan A."/>
            <person name="Kroger N."/>
            <person name="Kroth P.G."/>
            <person name="La Roche J."/>
            <person name="Lindquist E."/>
            <person name="Lommer M."/>
            <person name="Martin-Jezequel V."/>
            <person name="Lopez P.J."/>
            <person name="Lucas S."/>
            <person name="Mangogna M."/>
            <person name="McGinnis K."/>
            <person name="Medlin L.K."/>
            <person name="Montsant A."/>
            <person name="Oudot-Le Secq M.P."/>
            <person name="Napoli C."/>
            <person name="Obornik M."/>
            <person name="Parker M.S."/>
            <person name="Petit J.L."/>
            <person name="Porcel B.M."/>
            <person name="Poulsen N."/>
            <person name="Robison M."/>
            <person name="Rychlewski L."/>
            <person name="Rynearson T.A."/>
            <person name="Schmutz J."/>
            <person name="Shapiro H."/>
            <person name="Siaut M."/>
            <person name="Stanley M."/>
            <person name="Sussman M.R."/>
            <person name="Taylor A.R."/>
            <person name="Vardi A."/>
            <person name="von Dassow P."/>
            <person name="Vyverman W."/>
            <person name="Willis A."/>
            <person name="Wyrwicz L.S."/>
            <person name="Rokhsar D.S."/>
            <person name="Weissenbach J."/>
            <person name="Armbrust E.V."/>
            <person name="Green B.R."/>
            <person name="Van de Peer Y."/>
            <person name="Grigoriev I.V."/>
        </authorList>
    </citation>
    <scope>NUCLEOTIDE SEQUENCE [LARGE SCALE GENOMIC DNA]</scope>
    <source>
        <strain evidence="7 8">CCMP1335</strain>
    </source>
</reference>
<dbReference type="PANTHER" id="PTHR10924:SF6">
    <property type="entry name" value="SOLUTE CARRIER FAMILY 49 MEMBER A3"/>
    <property type="match status" value="1"/>
</dbReference>
<feature type="transmembrane region" description="Helical" evidence="6">
    <location>
        <begin position="345"/>
        <end position="365"/>
    </location>
</feature>
<dbReference type="InParanoid" id="B8LC55"/>
<dbReference type="EMBL" id="DS999415">
    <property type="protein sequence ID" value="EED87159.1"/>
    <property type="molecule type" value="Genomic_DNA"/>
</dbReference>
<evidence type="ECO:0008006" key="9">
    <source>
        <dbReference type="Google" id="ProtNLM"/>
    </source>
</evidence>
<gene>
    <name evidence="7" type="ORF">THAPSDRAFT_8824</name>
</gene>
<dbReference type="GO" id="GO:0016020">
    <property type="term" value="C:membrane"/>
    <property type="evidence" value="ECO:0000318"/>
    <property type="project" value="GO_Central"/>
</dbReference>
<dbReference type="RefSeq" id="XP_002296463.1">
    <property type="nucleotide sequence ID" value="XM_002296427.1"/>
</dbReference>
<name>B8LC55_THAPS</name>
<feature type="compositionally biased region" description="Low complexity" evidence="5">
    <location>
        <begin position="126"/>
        <end position="157"/>
    </location>
</feature>
<dbReference type="AlphaFoldDB" id="B8LC55"/>
<dbReference type="InterPro" id="IPR036259">
    <property type="entry name" value="MFS_trans_sf"/>
</dbReference>
<feature type="region of interest" description="Disordered" evidence="5">
    <location>
        <begin position="442"/>
        <end position="511"/>
    </location>
</feature>
<feature type="transmembrane region" description="Helical" evidence="6">
    <location>
        <begin position="315"/>
        <end position="339"/>
    </location>
</feature>
<dbReference type="GeneID" id="7445392"/>
<dbReference type="GO" id="GO:0022857">
    <property type="term" value="F:transmembrane transporter activity"/>
    <property type="evidence" value="ECO:0007669"/>
    <property type="project" value="InterPro"/>
</dbReference>
<evidence type="ECO:0000256" key="5">
    <source>
        <dbReference type="SAM" id="MobiDB-lite"/>
    </source>
</evidence>
<keyword evidence="3 6" id="KW-1133">Transmembrane helix</keyword>
<dbReference type="Proteomes" id="UP000001449">
    <property type="component" value="Chromosome 11"/>
</dbReference>
<feature type="compositionally biased region" description="Polar residues" evidence="5">
    <location>
        <begin position="476"/>
        <end position="488"/>
    </location>
</feature>